<evidence type="ECO:0000313" key="2">
    <source>
        <dbReference type="Proteomes" id="UP000249260"/>
    </source>
</evidence>
<comment type="caution">
    <text evidence="1">The sequence shown here is derived from an EMBL/GenBank/DDBJ whole genome shotgun (WGS) entry which is preliminary data.</text>
</comment>
<reference evidence="1 2" key="1">
    <citation type="submission" date="2018-06" db="EMBL/GenBank/DDBJ databases">
        <title>Paenibacillus montanisoli sp. nov., isolated from mountain area soil.</title>
        <authorList>
            <person name="Wu M."/>
        </authorList>
    </citation>
    <scope>NUCLEOTIDE SEQUENCE [LARGE SCALE GENOMIC DNA]</scope>
    <source>
        <strain evidence="1 2">RA17</strain>
    </source>
</reference>
<name>A0A328U0A2_9BACL</name>
<evidence type="ECO:0000313" key="1">
    <source>
        <dbReference type="EMBL" id="RAP76109.1"/>
    </source>
</evidence>
<accession>A0A328U0A2</accession>
<dbReference type="Proteomes" id="UP000249260">
    <property type="component" value="Unassembled WGS sequence"/>
</dbReference>
<protein>
    <submittedName>
        <fullName evidence="1">Uncharacterized protein</fullName>
    </submittedName>
</protein>
<proteinExistence type="predicted"/>
<organism evidence="1 2">
    <name type="scientific">Paenibacillus montanisoli</name>
    <dbReference type="NCBI Taxonomy" id="2081970"/>
    <lineage>
        <taxon>Bacteria</taxon>
        <taxon>Bacillati</taxon>
        <taxon>Bacillota</taxon>
        <taxon>Bacilli</taxon>
        <taxon>Bacillales</taxon>
        <taxon>Paenibacillaceae</taxon>
        <taxon>Paenibacillus</taxon>
    </lineage>
</organism>
<dbReference type="AlphaFoldDB" id="A0A328U0A2"/>
<gene>
    <name evidence="1" type="ORF">DL346_11855</name>
</gene>
<keyword evidence="2" id="KW-1185">Reference proteome</keyword>
<sequence>MTGRFYFNARGGKYVGAVKVNGAIFGIPKIDPAGVNCCSFAQYTVQPGDQLFMDIEFTVGGAASTPVAILCTTI</sequence>
<dbReference type="EMBL" id="QLUW01000002">
    <property type="protein sequence ID" value="RAP76109.1"/>
    <property type="molecule type" value="Genomic_DNA"/>
</dbReference>